<dbReference type="InterPro" id="IPR011907">
    <property type="entry name" value="RNase_III"/>
</dbReference>
<dbReference type="GO" id="GO:0005737">
    <property type="term" value="C:cytoplasm"/>
    <property type="evidence" value="ECO:0007669"/>
    <property type="project" value="UniProtKB-SubCell"/>
</dbReference>
<dbReference type="Gene3D" id="3.30.160.20">
    <property type="match status" value="1"/>
</dbReference>
<dbReference type="GO" id="GO:0010468">
    <property type="term" value="P:regulation of gene expression"/>
    <property type="evidence" value="ECO:0007669"/>
    <property type="project" value="TreeGrafter"/>
</dbReference>
<gene>
    <name evidence="15 19" type="primary">rnc</name>
    <name evidence="19" type="ORF">SSPSH_002912</name>
</gene>
<dbReference type="GO" id="GO:0046872">
    <property type="term" value="F:metal ion binding"/>
    <property type="evidence" value="ECO:0007669"/>
    <property type="project" value="UniProtKB-KW"/>
</dbReference>
<dbReference type="GO" id="GO:0008033">
    <property type="term" value="P:tRNA processing"/>
    <property type="evidence" value="ECO:0007669"/>
    <property type="project" value="UniProtKB-KW"/>
</dbReference>
<comment type="similarity">
    <text evidence="3">Belongs to the ribonuclease III family.</text>
</comment>
<sequence length="233" mass="25522">MAPSDRNREQARVALEQHLGYGFKDRALLNRALTHRSAEADHNERLEFLGDGVLNFTIAAALFEQCPDAPEGDLSRLRASLVRETTLAAIAKEIELGAAIVLGPGEMRNGSRRRASILADGVEALLGAIYCENGFDAAKRVILHLYAQRLTDLPSAASLKDAKTQLQEWLQARSRSRPEYELVEVTGADHCQHFVSRCRLADSGDSVEGEGGGRRKAEQDAARRMLEKLGADS</sequence>
<dbReference type="PANTHER" id="PTHR11207:SF0">
    <property type="entry name" value="RIBONUCLEASE 3"/>
    <property type="match status" value="1"/>
</dbReference>
<evidence type="ECO:0000256" key="13">
    <source>
        <dbReference type="ARBA" id="ARBA00022842"/>
    </source>
</evidence>
<dbReference type="GO" id="GO:0006397">
    <property type="term" value="P:mRNA processing"/>
    <property type="evidence" value="ECO:0007669"/>
    <property type="project" value="UniProtKB-UniRule"/>
</dbReference>
<dbReference type="PANTHER" id="PTHR11207">
    <property type="entry name" value="RIBONUCLEASE III"/>
    <property type="match status" value="1"/>
</dbReference>
<feature type="binding site" evidence="15">
    <location>
        <position position="123"/>
    </location>
    <ligand>
        <name>Mg(2+)</name>
        <dbReference type="ChEBI" id="CHEBI:18420"/>
    </ligand>
</feature>
<organism evidence="19 20">
    <name type="scientific">Salinisphaera shabanensis E1L3A</name>
    <dbReference type="NCBI Taxonomy" id="1033802"/>
    <lineage>
        <taxon>Bacteria</taxon>
        <taxon>Pseudomonadati</taxon>
        <taxon>Pseudomonadota</taxon>
        <taxon>Gammaproteobacteria</taxon>
        <taxon>Salinisphaerales</taxon>
        <taxon>Salinisphaeraceae</taxon>
        <taxon>Salinisphaera</taxon>
    </lineage>
</organism>
<dbReference type="PROSITE" id="PS00517">
    <property type="entry name" value="RNASE_3_1"/>
    <property type="match status" value="1"/>
</dbReference>
<evidence type="ECO:0000256" key="6">
    <source>
        <dbReference type="ARBA" id="ARBA00022552"/>
    </source>
</evidence>
<evidence type="ECO:0000256" key="14">
    <source>
        <dbReference type="ARBA" id="ARBA00022884"/>
    </source>
</evidence>
<dbReference type="GO" id="GO:0006364">
    <property type="term" value="P:rRNA processing"/>
    <property type="evidence" value="ECO:0007669"/>
    <property type="project" value="UniProtKB-UniRule"/>
</dbReference>
<comment type="cofactor">
    <cofactor evidence="15">
        <name>Mg(2+)</name>
        <dbReference type="ChEBI" id="CHEBI:18420"/>
    </cofactor>
</comment>
<feature type="compositionally biased region" description="Basic and acidic residues" evidence="16">
    <location>
        <begin position="211"/>
        <end position="233"/>
    </location>
</feature>
<evidence type="ECO:0000313" key="20">
    <source>
        <dbReference type="Proteomes" id="UP000006242"/>
    </source>
</evidence>
<dbReference type="Proteomes" id="UP000006242">
    <property type="component" value="Unassembled WGS sequence"/>
</dbReference>
<evidence type="ECO:0000313" key="19">
    <source>
        <dbReference type="EMBL" id="ERJ18284.1"/>
    </source>
</evidence>
<evidence type="ECO:0000256" key="2">
    <source>
        <dbReference type="ARBA" id="ARBA00004496"/>
    </source>
</evidence>
<dbReference type="FunFam" id="1.10.1520.10:FF:000001">
    <property type="entry name" value="Ribonuclease 3"/>
    <property type="match status" value="1"/>
</dbReference>
<dbReference type="PROSITE" id="PS50142">
    <property type="entry name" value="RNASE_3_2"/>
    <property type="match status" value="1"/>
</dbReference>
<keyword evidence="12 15" id="KW-0378">Hydrolase</keyword>
<keyword evidence="9 15" id="KW-0540">Nuclease</keyword>
<dbReference type="HAMAP" id="MF_00104">
    <property type="entry name" value="RNase_III"/>
    <property type="match status" value="1"/>
</dbReference>
<keyword evidence="11 15" id="KW-0255">Endonuclease</keyword>
<evidence type="ECO:0000256" key="10">
    <source>
        <dbReference type="ARBA" id="ARBA00022723"/>
    </source>
</evidence>
<dbReference type="RefSeq" id="WP_006915394.1">
    <property type="nucleotide sequence ID" value="NZ_AFNV02000021.1"/>
</dbReference>
<dbReference type="NCBIfam" id="TIGR02191">
    <property type="entry name" value="RNaseIII"/>
    <property type="match status" value="1"/>
</dbReference>
<dbReference type="eggNOG" id="COG0571">
    <property type="taxonomic scope" value="Bacteria"/>
</dbReference>
<dbReference type="GO" id="GO:0004525">
    <property type="term" value="F:ribonuclease III activity"/>
    <property type="evidence" value="ECO:0007669"/>
    <property type="project" value="UniProtKB-UniRule"/>
</dbReference>
<keyword evidence="15" id="KW-0699">rRNA-binding</keyword>
<feature type="binding site" evidence="15">
    <location>
        <position position="47"/>
    </location>
    <ligand>
        <name>Mg(2+)</name>
        <dbReference type="ChEBI" id="CHEBI:18420"/>
    </ligand>
</feature>
<keyword evidence="6 15" id="KW-0698">rRNA processing</keyword>
<dbReference type="GO" id="GO:0019843">
    <property type="term" value="F:rRNA binding"/>
    <property type="evidence" value="ECO:0007669"/>
    <property type="project" value="UniProtKB-KW"/>
</dbReference>
<evidence type="ECO:0000259" key="17">
    <source>
        <dbReference type="PROSITE" id="PS50137"/>
    </source>
</evidence>
<comment type="subunit">
    <text evidence="4 15">Homodimer.</text>
</comment>
<dbReference type="EC" id="3.1.26.3" evidence="15"/>
<dbReference type="Pfam" id="PF14622">
    <property type="entry name" value="Ribonucleas_3_3"/>
    <property type="match status" value="1"/>
</dbReference>
<dbReference type="GO" id="GO:0003725">
    <property type="term" value="F:double-stranded RNA binding"/>
    <property type="evidence" value="ECO:0007669"/>
    <property type="project" value="TreeGrafter"/>
</dbReference>
<name>U2FQ70_9GAMM</name>
<feature type="active site" evidence="15">
    <location>
        <position position="51"/>
    </location>
</feature>
<evidence type="ECO:0000256" key="16">
    <source>
        <dbReference type="SAM" id="MobiDB-lite"/>
    </source>
</evidence>
<keyword evidence="5 15" id="KW-0963">Cytoplasm</keyword>
<dbReference type="EMBL" id="AFNV02000021">
    <property type="protein sequence ID" value="ERJ18284.1"/>
    <property type="molecule type" value="Genomic_DNA"/>
</dbReference>
<dbReference type="CDD" id="cd10845">
    <property type="entry name" value="DSRM_RNAse_III_family"/>
    <property type="match status" value="1"/>
</dbReference>
<evidence type="ECO:0000256" key="15">
    <source>
        <dbReference type="HAMAP-Rule" id="MF_00104"/>
    </source>
</evidence>
<dbReference type="SUPFAM" id="SSF54768">
    <property type="entry name" value="dsRNA-binding domain-like"/>
    <property type="match status" value="1"/>
</dbReference>
<dbReference type="SMART" id="SM00535">
    <property type="entry name" value="RIBOc"/>
    <property type="match status" value="1"/>
</dbReference>
<dbReference type="SUPFAM" id="SSF69065">
    <property type="entry name" value="RNase III domain-like"/>
    <property type="match status" value="1"/>
</dbReference>
<dbReference type="InterPro" id="IPR000999">
    <property type="entry name" value="RNase_III_dom"/>
</dbReference>
<proteinExistence type="inferred from homology"/>
<protein>
    <recommendedName>
        <fullName evidence="15">Ribonuclease 3</fullName>
        <ecNumber evidence="15">3.1.26.3</ecNumber>
    </recommendedName>
    <alternativeName>
        <fullName evidence="15">Ribonuclease III</fullName>
        <shortName evidence="15">RNase III</shortName>
    </alternativeName>
</protein>
<dbReference type="OrthoDB" id="9805026at2"/>
<dbReference type="FunFam" id="3.30.160.20:FF:000003">
    <property type="entry name" value="Ribonuclease 3"/>
    <property type="match status" value="1"/>
</dbReference>
<dbReference type="InterPro" id="IPR014720">
    <property type="entry name" value="dsRBD_dom"/>
</dbReference>
<dbReference type="STRING" id="1033802.SSPSH_002912"/>
<dbReference type="GO" id="GO:0042802">
    <property type="term" value="F:identical protein binding"/>
    <property type="evidence" value="ECO:0007669"/>
    <property type="project" value="UniProtKB-ARBA"/>
</dbReference>
<dbReference type="Gene3D" id="1.10.1520.10">
    <property type="entry name" value="Ribonuclease III domain"/>
    <property type="match status" value="1"/>
</dbReference>
<evidence type="ECO:0000256" key="5">
    <source>
        <dbReference type="ARBA" id="ARBA00022490"/>
    </source>
</evidence>
<accession>U2FQ70</accession>
<feature type="region of interest" description="Disordered" evidence="16">
    <location>
        <begin position="202"/>
        <end position="233"/>
    </location>
</feature>
<comment type="function">
    <text evidence="15">Digests double-stranded RNA. Involved in the processing of primary rRNA transcript to yield the immediate precursors to the large and small rRNAs (23S and 16S). Processes some mRNAs, and tRNAs when they are encoded in the rRNA operon. Processes pre-crRNA and tracrRNA of type II CRISPR loci if present in the organism.</text>
</comment>
<dbReference type="CDD" id="cd00593">
    <property type="entry name" value="RIBOc"/>
    <property type="match status" value="1"/>
</dbReference>
<evidence type="ECO:0000256" key="7">
    <source>
        <dbReference type="ARBA" id="ARBA00022664"/>
    </source>
</evidence>
<keyword evidence="20" id="KW-1185">Reference proteome</keyword>
<evidence type="ECO:0000256" key="3">
    <source>
        <dbReference type="ARBA" id="ARBA00010183"/>
    </source>
</evidence>
<evidence type="ECO:0000256" key="11">
    <source>
        <dbReference type="ARBA" id="ARBA00022759"/>
    </source>
</evidence>
<keyword evidence="8 15" id="KW-0819">tRNA processing</keyword>
<feature type="domain" description="RNase III" evidence="18">
    <location>
        <begin position="12"/>
        <end position="134"/>
    </location>
</feature>
<evidence type="ECO:0000256" key="1">
    <source>
        <dbReference type="ARBA" id="ARBA00000109"/>
    </source>
</evidence>
<feature type="domain" description="DRBM" evidence="17">
    <location>
        <begin position="161"/>
        <end position="231"/>
    </location>
</feature>
<comment type="catalytic activity">
    <reaction evidence="1 15">
        <text>Endonucleolytic cleavage to 5'-phosphomonoester.</text>
        <dbReference type="EC" id="3.1.26.3"/>
    </reaction>
</comment>
<feature type="binding site" evidence="15">
    <location>
        <position position="120"/>
    </location>
    <ligand>
        <name>Mg(2+)</name>
        <dbReference type="ChEBI" id="CHEBI:18420"/>
    </ligand>
</feature>
<dbReference type="Pfam" id="PF00035">
    <property type="entry name" value="dsrm"/>
    <property type="match status" value="1"/>
</dbReference>
<evidence type="ECO:0000256" key="8">
    <source>
        <dbReference type="ARBA" id="ARBA00022694"/>
    </source>
</evidence>
<evidence type="ECO:0000256" key="4">
    <source>
        <dbReference type="ARBA" id="ARBA00011738"/>
    </source>
</evidence>
<keyword evidence="13 15" id="KW-0460">Magnesium</keyword>
<dbReference type="AlphaFoldDB" id="U2FQ70"/>
<comment type="caution">
    <text evidence="19">The sequence shown here is derived from an EMBL/GenBank/DDBJ whole genome shotgun (WGS) entry which is preliminary data.</text>
</comment>
<dbReference type="InterPro" id="IPR036389">
    <property type="entry name" value="RNase_III_sf"/>
</dbReference>
<reference evidence="19 20" key="1">
    <citation type="journal article" date="2011" name="J. Bacteriol.">
        <title>Genome sequence of Salinisphaera shabanensis, a gammaproteobacterium from the harsh, variable environment of the brine-seawater interface of the Shaban Deep in the Red Sea.</title>
        <authorList>
            <person name="Antunes A."/>
            <person name="Alam I."/>
            <person name="Bajic V.B."/>
            <person name="Stingl U."/>
        </authorList>
    </citation>
    <scope>NUCLEOTIDE SEQUENCE [LARGE SCALE GENOMIC DNA]</scope>
    <source>
        <strain evidence="19 20">E1L3A</strain>
    </source>
</reference>
<dbReference type="SMART" id="SM00358">
    <property type="entry name" value="DSRM"/>
    <property type="match status" value="1"/>
</dbReference>
<evidence type="ECO:0000256" key="12">
    <source>
        <dbReference type="ARBA" id="ARBA00022801"/>
    </source>
</evidence>
<keyword evidence="14 15" id="KW-0694">RNA-binding</keyword>
<keyword evidence="7 15" id="KW-0507">mRNA processing</keyword>
<reference evidence="19 20" key="2">
    <citation type="journal article" date="2013" name="PLoS ONE">
        <title>INDIGO - INtegrated Data Warehouse of MIcrobial GenOmes with Examples from the Red Sea Extremophiles.</title>
        <authorList>
            <person name="Alam I."/>
            <person name="Antunes A."/>
            <person name="Kamau A.A."/>
            <person name="Ba Alawi W."/>
            <person name="Kalkatawi M."/>
            <person name="Stingl U."/>
            <person name="Bajic V.B."/>
        </authorList>
    </citation>
    <scope>NUCLEOTIDE SEQUENCE [LARGE SCALE GENOMIC DNA]</scope>
    <source>
        <strain evidence="19 20">E1L3A</strain>
    </source>
</reference>
<keyword evidence="10 15" id="KW-0479">Metal-binding</keyword>
<comment type="subcellular location">
    <subcellularLocation>
        <location evidence="2 15">Cytoplasm</location>
    </subcellularLocation>
</comment>
<evidence type="ECO:0000259" key="18">
    <source>
        <dbReference type="PROSITE" id="PS50142"/>
    </source>
</evidence>
<feature type="active site" evidence="15">
    <location>
        <position position="123"/>
    </location>
</feature>
<dbReference type="PROSITE" id="PS50137">
    <property type="entry name" value="DS_RBD"/>
    <property type="match status" value="1"/>
</dbReference>
<evidence type="ECO:0000256" key="9">
    <source>
        <dbReference type="ARBA" id="ARBA00022722"/>
    </source>
</evidence>